<accession>A0A1D7QRP3</accession>
<evidence type="ECO:0000256" key="2">
    <source>
        <dbReference type="ARBA" id="ARBA00006683"/>
    </source>
</evidence>
<protein>
    <recommendedName>
        <fullName evidence="8">Polysaccharide chain length determinant N-terminal domain-containing protein</fullName>
    </recommendedName>
</protein>
<evidence type="ECO:0000256" key="1">
    <source>
        <dbReference type="ARBA" id="ARBA00004651"/>
    </source>
</evidence>
<comment type="similarity">
    <text evidence="2">Belongs to the CpsC/CapA family.</text>
</comment>
<evidence type="ECO:0000313" key="9">
    <source>
        <dbReference type="EMBL" id="AOM81677.1"/>
    </source>
</evidence>
<dbReference type="OrthoDB" id="2360475at2"/>
<feature type="transmembrane region" description="Helical" evidence="7">
    <location>
        <begin position="179"/>
        <end position="199"/>
    </location>
</feature>
<feature type="transmembrane region" description="Helical" evidence="7">
    <location>
        <begin position="25"/>
        <end position="46"/>
    </location>
</feature>
<dbReference type="RefSeq" id="WP_069363829.1">
    <property type="nucleotide sequence ID" value="NZ_CP012502.1"/>
</dbReference>
<evidence type="ECO:0000313" key="10">
    <source>
        <dbReference type="Proteomes" id="UP000094463"/>
    </source>
</evidence>
<organism evidence="9 10">
    <name type="scientific">Salisediminibacterium beveridgei</name>
    <dbReference type="NCBI Taxonomy" id="632773"/>
    <lineage>
        <taxon>Bacteria</taxon>
        <taxon>Bacillati</taxon>
        <taxon>Bacillota</taxon>
        <taxon>Bacilli</taxon>
        <taxon>Bacillales</taxon>
        <taxon>Bacillaceae</taxon>
        <taxon>Salisediminibacterium</taxon>
    </lineage>
</organism>
<evidence type="ECO:0000256" key="4">
    <source>
        <dbReference type="ARBA" id="ARBA00022692"/>
    </source>
</evidence>
<keyword evidence="4 7" id="KW-0812">Transmembrane</keyword>
<dbReference type="KEGG" id="bbev:BBEV_0283"/>
<keyword evidence="5 7" id="KW-1133">Transmembrane helix</keyword>
<dbReference type="STRING" id="632773.BBEV_0283"/>
<evidence type="ECO:0000256" key="6">
    <source>
        <dbReference type="ARBA" id="ARBA00023136"/>
    </source>
</evidence>
<dbReference type="Pfam" id="PF02706">
    <property type="entry name" value="Wzz"/>
    <property type="match status" value="1"/>
</dbReference>
<reference evidence="9 10" key="1">
    <citation type="submission" date="2015-08" db="EMBL/GenBank/DDBJ databases">
        <title>The complete genome sequence of Bacillus beveridgei MLTeJB.</title>
        <authorList>
            <person name="Hanson T.E."/>
            <person name="Mesa C."/>
            <person name="Basesman S.M."/>
            <person name="Oremland R.S."/>
        </authorList>
    </citation>
    <scope>NUCLEOTIDE SEQUENCE [LARGE SCALE GENOMIC DNA]</scope>
    <source>
        <strain evidence="9 10">MLTeJB</strain>
    </source>
</reference>
<dbReference type="GO" id="GO:0005886">
    <property type="term" value="C:plasma membrane"/>
    <property type="evidence" value="ECO:0007669"/>
    <property type="project" value="UniProtKB-SubCell"/>
</dbReference>
<proteinExistence type="inferred from homology"/>
<dbReference type="InterPro" id="IPR050445">
    <property type="entry name" value="Bact_polysacc_biosynth/exp"/>
</dbReference>
<dbReference type="GO" id="GO:0004713">
    <property type="term" value="F:protein tyrosine kinase activity"/>
    <property type="evidence" value="ECO:0007669"/>
    <property type="project" value="TreeGrafter"/>
</dbReference>
<name>A0A1D7QRP3_9BACI</name>
<keyword evidence="3" id="KW-1003">Cell membrane</keyword>
<keyword evidence="6 7" id="KW-0472">Membrane</keyword>
<dbReference type="AlphaFoldDB" id="A0A1D7QRP3"/>
<evidence type="ECO:0000256" key="5">
    <source>
        <dbReference type="ARBA" id="ARBA00022989"/>
    </source>
</evidence>
<keyword evidence="10" id="KW-1185">Reference proteome</keyword>
<evidence type="ECO:0000256" key="7">
    <source>
        <dbReference type="SAM" id="Phobius"/>
    </source>
</evidence>
<evidence type="ECO:0000259" key="8">
    <source>
        <dbReference type="Pfam" id="PF02706"/>
    </source>
</evidence>
<dbReference type="InterPro" id="IPR003856">
    <property type="entry name" value="LPS_length_determ_N"/>
</dbReference>
<comment type="subcellular location">
    <subcellularLocation>
        <location evidence="1">Cell membrane</location>
        <topology evidence="1">Multi-pass membrane protein</topology>
    </subcellularLocation>
</comment>
<dbReference type="PANTHER" id="PTHR32309">
    <property type="entry name" value="TYROSINE-PROTEIN KINASE"/>
    <property type="match status" value="1"/>
</dbReference>
<sequence length="239" mass="27508">MEQRGTQQEEEISLNEILGLLWKNWRFILLLTGVFVVLALVISAVMNTQRDVTTYYEVETVFVVSEEEDYSDRRDLARELSKTDLIIENAIEEMDFEDTEVEDVWPHMEVERDSNDISIFLIWHDERDGVQFLDAIRDEVIDLLDDATDFAPLEVSQEAELTGTTEVDDQQVNITLNMVIAFVLGIMGSVFAIFLVNFMNPTVQSAGSLERNTGIPVLAEFEDEEEMPRWKKYITIRGV</sequence>
<dbReference type="EMBL" id="CP012502">
    <property type="protein sequence ID" value="AOM81677.1"/>
    <property type="molecule type" value="Genomic_DNA"/>
</dbReference>
<feature type="domain" description="Polysaccharide chain length determinant N-terminal" evidence="8">
    <location>
        <begin position="10"/>
        <end position="69"/>
    </location>
</feature>
<dbReference type="PANTHER" id="PTHR32309:SF13">
    <property type="entry name" value="FERRIC ENTEROBACTIN TRANSPORT PROTEIN FEPE"/>
    <property type="match status" value="1"/>
</dbReference>
<dbReference type="Proteomes" id="UP000094463">
    <property type="component" value="Chromosome"/>
</dbReference>
<gene>
    <name evidence="9" type="ORF">BBEV_0283</name>
</gene>
<evidence type="ECO:0000256" key="3">
    <source>
        <dbReference type="ARBA" id="ARBA00022475"/>
    </source>
</evidence>